<dbReference type="PANTHER" id="PTHR42759:SF1">
    <property type="entry name" value="MAGNESIUM-CHELATASE SUBUNIT CHLD"/>
    <property type="match status" value="1"/>
</dbReference>
<dbReference type="GO" id="GO:0005524">
    <property type="term" value="F:ATP binding"/>
    <property type="evidence" value="ECO:0007669"/>
    <property type="project" value="InterPro"/>
</dbReference>
<sequence length="323" mass="36202">MASSKSSTRSKAASPAAPALPQVAIDRIPNISRFDTYVPRDLPNGMTDIETLESYWNGNPDDDYLTRIDKRKGIRLEGPTGVGKTRLVEAFAAYLQVPLWIVECAGDDDSSSFFGSYAQVITPEGEDKLAFGYGIIPMAAKYGGILYLDEDNFTDASITAALHSLLDFRKSVKVKRHYVPFVDTDGSTQYIEEIISAKGTNLMVIGASNPGYNGTSEHNQAFRNRFEVLEFNYDPYLESQFVPECIVQFAEALRFNKDAVWSPVGLNRLVSFHEDIELRSYDHAVYALLSYFQPDERPVVQNLLNDTYYSMIAEEYGLQEEAL</sequence>
<dbReference type="InterPro" id="IPR027417">
    <property type="entry name" value="P-loop_NTPase"/>
</dbReference>
<evidence type="ECO:0000259" key="1">
    <source>
        <dbReference type="Pfam" id="PF07728"/>
    </source>
</evidence>
<evidence type="ECO:0000313" key="2">
    <source>
        <dbReference type="EMBL" id="CAB5220351.1"/>
    </source>
</evidence>
<dbReference type="Pfam" id="PF07728">
    <property type="entry name" value="AAA_5"/>
    <property type="match status" value="1"/>
</dbReference>
<dbReference type="SUPFAM" id="SSF52540">
    <property type="entry name" value="P-loop containing nucleoside triphosphate hydrolases"/>
    <property type="match status" value="1"/>
</dbReference>
<dbReference type="GO" id="GO:0016887">
    <property type="term" value="F:ATP hydrolysis activity"/>
    <property type="evidence" value="ECO:0007669"/>
    <property type="project" value="InterPro"/>
</dbReference>
<reference evidence="2" key="1">
    <citation type="submission" date="2020-05" db="EMBL/GenBank/DDBJ databases">
        <authorList>
            <person name="Chiriac C."/>
            <person name="Salcher M."/>
            <person name="Ghai R."/>
            <person name="Kavagutti S V."/>
        </authorList>
    </citation>
    <scope>NUCLEOTIDE SEQUENCE</scope>
</reference>
<dbReference type="PANTHER" id="PTHR42759">
    <property type="entry name" value="MOXR FAMILY PROTEIN"/>
    <property type="match status" value="1"/>
</dbReference>
<organism evidence="2">
    <name type="scientific">uncultured Caudovirales phage</name>
    <dbReference type="NCBI Taxonomy" id="2100421"/>
    <lineage>
        <taxon>Viruses</taxon>
        <taxon>Duplodnaviria</taxon>
        <taxon>Heunggongvirae</taxon>
        <taxon>Uroviricota</taxon>
        <taxon>Caudoviricetes</taxon>
        <taxon>Peduoviridae</taxon>
        <taxon>Maltschvirus</taxon>
        <taxon>Maltschvirus maltsch</taxon>
    </lineage>
</organism>
<gene>
    <name evidence="2" type="ORF">UFOVP238_32</name>
</gene>
<dbReference type="Gene3D" id="3.40.50.300">
    <property type="entry name" value="P-loop containing nucleotide triphosphate hydrolases"/>
    <property type="match status" value="1"/>
</dbReference>
<dbReference type="EMBL" id="LR798283">
    <property type="protein sequence ID" value="CAB5220351.1"/>
    <property type="molecule type" value="Genomic_DNA"/>
</dbReference>
<name>A0A6J7WQN1_9CAUD</name>
<dbReference type="InterPro" id="IPR011704">
    <property type="entry name" value="ATPase_dyneun-rel_AAA"/>
</dbReference>
<feature type="domain" description="ATPase dynein-related AAA" evidence="1">
    <location>
        <begin position="76"/>
        <end position="226"/>
    </location>
</feature>
<protein>
    <submittedName>
        <fullName evidence="2">AAA domain containing protein</fullName>
    </submittedName>
</protein>
<proteinExistence type="predicted"/>
<dbReference type="InterPro" id="IPR050764">
    <property type="entry name" value="CbbQ/NirQ/NorQ/GpvN"/>
</dbReference>
<accession>A0A6J7WQN1</accession>